<dbReference type="PANTHER" id="PTHR45784:SF3">
    <property type="entry name" value="C-TYPE LECTIN DOMAIN FAMILY 4 MEMBER K-LIKE-RELATED"/>
    <property type="match status" value="1"/>
</dbReference>
<reference evidence="3" key="1">
    <citation type="submission" date="2025-08" db="UniProtKB">
        <authorList>
            <consortium name="Ensembl"/>
        </authorList>
    </citation>
    <scope>IDENTIFICATION</scope>
</reference>
<dbReference type="SMART" id="SM00034">
    <property type="entry name" value="CLECT"/>
    <property type="match status" value="2"/>
</dbReference>
<dbReference type="InterPro" id="IPR001304">
    <property type="entry name" value="C-type_lectin-like"/>
</dbReference>
<protein>
    <recommendedName>
        <fullName evidence="2">C-type lectin domain-containing protein</fullName>
    </recommendedName>
</protein>
<dbReference type="GeneTree" id="ENSGT00980000200490"/>
<reference evidence="3" key="2">
    <citation type="submission" date="2025-09" db="UniProtKB">
        <authorList>
            <consortium name="Ensembl"/>
        </authorList>
    </citation>
    <scope>IDENTIFICATION</scope>
</reference>
<keyword evidence="1" id="KW-0732">Signal</keyword>
<feature type="signal peptide" evidence="1">
    <location>
        <begin position="1"/>
        <end position="20"/>
    </location>
</feature>
<organism evidence="3 4">
    <name type="scientific">Salmo trutta</name>
    <name type="common">Brown trout</name>
    <dbReference type="NCBI Taxonomy" id="8032"/>
    <lineage>
        <taxon>Eukaryota</taxon>
        <taxon>Metazoa</taxon>
        <taxon>Chordata</taxon>
        <taxon>Craniata</taxon>
        <taxon>Vertebrata</taxon>
        <taxon>Euteleostomi</taxon>
        <taxon>Actinopterygii</taxon>
        <taxon>Neopterygii</taxon>
        <taxon>Teleostei</taxon>
        <taxon>Protacanthopterygii</taxon>
        <taxon>Salmoniformes</taxon>
        <taxon>Salmonidae</taxon>
        <taxon>Salmoninae</taxon>
        <taxon>Salmo</taxon>
    </lineage>
</organism>
<dbReference type="InParanoid" id="A0A674DR85"/>
<evidence type="ECO:0000259" key="2">
    <source>
        <dbReference type="PROSITE" id="PS50041"/>
    </source>
</evidence>
<evidence type="ECO:0000313" key="4">
    <source>
        <dbReference type="Proteomes" id="UP000472277"/>
    </source>
</evidence>
<feature type="domain" description="C-type lectin" evidence="2">
    <location>
        <begin position="18"/>
        <end position="134"/>
    </location>
</feature>
<dbReference type="Ensembl" id="ENSSTUT00000105456.1">
    <property type="protein sequence ID" value="ENSSTUP00000098223.1"/>
    <property type="gene ID" value="ENSSTUG00000044135.1"/>
</dbReference>
<proteinExistence type="predicted"/>
<feature type="chain" id="PRO_5025421464" description="C-type lectin domain-containing protein" evidence="1">
    <location>
        <begin position="21"/>
        <end position="280"/>
    </location>
</feature>
<dbReference type="InterPro" id="IPR016186">
    <property type="entry name" value="C-type_lectin-like/link_sf"/>
</dbReference>
<sequence length="280" mass="32164">MPQTCHLLLSSIKWIFLCYSAITQYYSLVLKEKNWTDAQEYCRQHYTNLSIIHTEEDWKAIQYALSNFSGDVWIGLNGNGPVQTQKWSWSDGEDLMFLNWDGGFGSVLDIHCAVSVSSRFRQQLCNTTLPYMCQYGMGSPFQSLKLLLFPLQITGFRHDNGETEKVYELITEPKIQEEAVKACNHQQGELASICNQKEQDAFDELTKGITWIGLKHQDNKWNWSSGEPFQKWDNPMLVGDGNCVKLNSENDRKWTPENCSTQIRFLCYGGKLTTGRVLSN</sequence>
<evidence type="ECO:0000256" key="1">
    <source>
        <dbReference type="SAM" id="SignalP"/>
    </source>
</evidence>
<dbReference type="CDD" id="cd00037">
    <property type="entry name" value="CLECT"/>
    <property type="match status" value="1"/>
</dbReference>
<dbReference type="InterPro" id="IPR016187">
    <property type="entry name" value="CTDL_fold"/>
</dbReference>
<evidence type="ECO:0000313" key="3">
    <source>
        <dbReference type="Ensembl" id="ENSSTUP00000098223.1"/>
    </source>
</evidence>
<keyword evidence="4" id="KW-1185">Reference proteome</keyword>
<dbReference type="Pfam" id="PF00059">
    <property type="entry name" value="Lectin_C"/>
    <property type="match status" value="2"/>
</dbReference>
<feature type="domain" description="C-type lectin" evidence="2">
    <location>
        <begin position="167"/>
        <end position="268"/>
    </location>
</feature>
<dbReference type="PANTHER" id="PTHR45784">
    <property type="entry name" value="C-TYPE LECTIN DOMAIN FAMILY 20 MEMBER A-RELATED"/>
    <property type="match status" value="1"/>
</dbReference>
<name>A0A674DR85_SALTR</name>
<dbReference type="PROSITE" id="PS50041">
    <property type="entry name" value="C_TYPE_LECTIN_2"/>
    <property type="match status" value="2"/>
</dbReference>
<accession>A0A674DR85</accession>
<dbReference type="AlphaFoldDB" id="A0A674DR85"/>
<dbReference type="Proteomes" id="UP000472277">
    <property type="component" value="Chromosome 40"/>
</dbReference>
<dbReference type="Gene3D" id="3.10.100.10">
    <property type="entry name" value="Mannose-Binding Protein A, subunit A"/>
    <property type="match status" value="2"/>
</dbReference>
<dbReference type="SUPFAM" id="SSF56436">
    <property type="entry name" value="C-type lectin-like"/>
    <property type="match status" value="2"/>
</dbReference>